<evidence type="ECO:0000256" key="6">
    <source>
        <dbReference type="ARBA" id="ARBA00023026"/>
    </source>
</evidence>
<keyword evidence="3" id="KW-0964">Secreted</keyword>
<dbReference type="InterPro" id="IPR001343">
    <property type="entry name" value="Hemolysn_Ca-bd"/>
</dbReference>
<dbReference type="AlphaFoldDB" id="A0A2W5KBF0"/>
<evidence type="ECO:0000256" key="7">
    <source>
        <dbReference type="ARBA" id="ARBA00023136"/>
    </source>
</evidence>
<keyword evidence="4" id="KW-0800">Toxin</keyword>
<dbReference type="EMBL" id="QFPN01000008">
    <property type="protein sequence ID" value="PZQ12964.1"/>
    <property type="molecule type" value="Genomic_DNA"/>
</dbReference>
<keyword evidence="6" id="KW-0843">Virulence</keyword>
<reference evidence="9 10" key="1">
    <citation type="submission" date="2017-08" db="EMBL/GenBank/DDBJ databases">
        <title>Infants hospitalized years apart are colonized by the same room-sourced microbial strains.</title>
        <authorList>
            <person name="Brooks B."/>
            <person name="Olm M.R."/>
            <person name="Firek B.A."/>
            <person name="Baker R."/>
            <person name="Thomas B.C."/>
            <person name="Morowitz M.J."/>
            <person name="Banfield J.F."/>
        </authorList>
    </citation>
    <scope>NUCLEOTIDE SEQUENCE [LARGE SCALE GENOMIC DNA]</scope>
    <source>
        <strain evidence="9">S2_005_003_R2_43</strain>
    </source>
</reference>
<dbReference type="Proteomes" id="UP000249577">
    <property type="component" value="Unassembled WGS sequence"/>
</dbReference>
<evidence type="ECO:0000256" key="8">
    <source>
        <dbReference type="SAM" id="MobiDB-lite"/>
    </source>
</evidence>
<evidence type="ECO:0000256" key="3">
    <source>
        <dbReference type="ARBA" id="ARBA00022525"/>
    </source>
</evidence>
<dbReference type="GO" id="GO:0016020">
    <property type="term" value="C:membrane"/>
    <property type="evidence" value="ECO:0007669"/>
    <property type="project" value="UniProtKB-SubCell"/>
</dbReference>
<dbReference type="PROSITE" id="PS00330">
    <property type="entry name" value="HEMOLYSIN_CALCIUM"/>
    <property type="match status" value="4"/>
</dbReference>
<dbReference type="PANTHER" id="PTHR38340:SF1">
    <property type="entry name" value="S-LAYER PROTEIN"/>
    <property type="match status" value="1"/>
</dbReference>
<dbReference type="GO" id="GO:0090729">
    <property type="term" value="F:toxin activity"/>
    <property type="evidence" value="ECO:0007669"/>
    <property type="project" value="UniProtKB-KW"/>
</dbReference>
<dbReference type="InterPro" id="IPR011049">
    <property type="entry name" value="Serralysin-like_metalloprot_C"/>
</dbReference>
<organism evidence="9 10">
    <name type="scientific">Ancylobacter novellus</name>
    <name type="common">Thiobacillus novellus</name>
    <dbReference type="NCBI Taxonomy" id="921"/>
    <lineage>
        <taxon>Bacteria</taxon>
        <taxon>Pseudomonadati</taxon>
        <taxon>Pseudomonadota</taxon>
        <taxon>Alphaproteobacteria</taxon>
        <taxon>Hyphomicrobiales</taxon>
        <taxon>Xanthobacteraceae</taxon>
        <taxon>Ancylobacter</taxon>
    </lineage>
</organism>
<dbReference type="InterPro" id="IPR018511">
    <property type="entry name" value="Hemolysin-typ_Ca-bd_CS"/>
</dbReference>
<accession>A0A2W5KBF0</accession>
<dbReference type="SUPFAM" id="SSF51120">
    <property type="entry name" value="beta-Roll"/>
    <property type="match status" value="2"/>
</dbReference>
<dbReference type="InterPro" id="IPR003995">
    <property type="entry name" value="RTX_toxin_determinant-A"/>
</dbReference>
<feature type="compositionally biased region" description="Basic and acidic residues" evidence="8">
    <location>
        <begin position="191"/>
        <end position="206"/>
    </location>
</feature>
<dbReference type="Gene3D" id="2.150.10.10">
    <property type="entry name" value="Serralysin-like metalloprotease, C-terminal"/>
    <property type="match status" value="4"/>
</dbReference>
<feature type="compositionally biased region" description="Basic and acidic residues" evidence="8">
    <location>
        <begin position="241"/>
        <end position="256"/>
    </location>
</feature>
<evidence type="ECO:0000256" key="5">
    <source>
        <dbReference type="ARBA" id="ARBA00022737"/>
    </source>
</evidence>
<comment type="caution">
    <text evidence="9">The sequence shown here is derived from an EMBL/GenBank/DDBJ whole genome shotgun (WGS) entry which is preliminary data.</text>
</comment>
<evidence type="ECO:0000256" key="1">
    <source>
        <dbReference type="ARBA" id="ARBA00004370"/>
    </source>
</evidence>
<proteinExistence type="predicted"/>
<feature type="region of interest" description="Disordered" evidence="8">
    <location>
        <begin position="173"/>
        <end position="256"/>
    </location>
</feature>
<comment type="subcellular location">
    <subcellularLocation>
        <location evidence="1">Membrane</location>
    </subcellularLocation>
    <subcellularLocation>
        <location evidence="2">Secreted</location>
    </subcellularLocation>
</comment>
<sequence length="371" mass="38530">MTDTRITDRAVDGLRIVQFFDPNAAFNYGTKTELSLVSRDGYELVMKGEDFAFDGRDRPTDGTITDIYLYDPSGRLVGQIDGASYSLEQYYDTVAVDGRPAAFTADLMSGDDSISGGRSDDVLEGYAGNDTISGGAGFDDIDGGAGNDVVFGGTGDDVIYGYTGDDKLNGDAGNDSIAGEAGNDTISGGSGHDKLEGGAGKDRLSGDDGNDTLGGGSKADHLDGGRGDDRLFGDAGNDVLKGGDGRDSLDGGSGDDKLYGGAGQDSLFGGLGRDQFHFEKATDGPDQVLDFHRGEDLLVFHSAGYDNMDSNFDLVVGANPVAGTAGQGTFLFDTGTHRLYWDGDGKGGDAAVYVGKLDDVSTLTKGDFLID</sequence>
<evidence type="ECO:0000256" key="4">
    <source>
        <dbReference type="ARBA" id="ARBA00022656"/>
    </source>
</evidence>
<gene>
    <name evidence="9" type="ORF">DI565_14925</name>
</gene>
<name>A0A2W5KBF0_ANCNO</name>
<dbReference type="GO" id="GO:0005509">
    <property type="term" value="F:calcium ion binding"/>
    <property type="evidence" value="ECO:0007669"/>
    <property type="project" value="InterPro"/>
</dbReference>
<dbReference type="PRINTS" id="PR01488">
    <property type="entry name" value="RTXTOXINA"/>
</dbReference>
<feature type="compositionally biased region" description="Basic and acidic residues" evidence="8">
    <location>
        <begin position="218"/>
        <end position="232"/>
    </location>
</feature>
<protein>
    <submittedName>
        <fullName evidence="9">Hemolysin</fullName>
    </submittedName>
</protein>
<dbReference type="PANTHER" id="PTHR38340">
    <property type="entry name" value="S-LAYER PROTEIN"/>
    <property type="match status" value="1"/>
</dbReference>
<evidence type="ECO:0000313" key="9">
    <source>
        <dbReference type="EMBL" id="PZQ12964.1"/>
    </source>
</evidence>
<dbReference type="GO" id="GO:0005576">
    <property type="term" value="C:extracellular region"/>
    <property type="evidence" value="ECO:0007669"/>
    <property type="project" value="UniProtKB-SubCell"/>
</dbReference>
<dbReference type="Pfam" id="PF00353">
    <property type="entry name" value="HemolysinCabind"/>
    <property type="match status" value="4"/>
</dbReference>
<dbReference type="PRINTS" id="PR00313">
    <property type="entry name" value="CABNDNGRPT"/>
</dbReference>
<keyword evidence="5" id="KW-0677">Repeat</keyword>
<evidence type="ECO:0000256" key="2">
    <source>
        <dbReference type="ARBA" id="ARBA00004613"/>
    </source>
</evidence>
<dbReference type="InterPro" id="IPR050557">
    <property type="entry name" value="RTX_toxin/Mannuronan_C5-epim"/>
</dbReference>
<keyword evidence="7" id="KW-0472">Membrane</keyword>
<evidence type="ECO:0000313" key="10">
    <source>
        <dbReference type="Proteomes" id="UP000249577"/>
    </source>
</evidence>